<feature type="transmembrane region" description="Helical" evidence="1">
    <location>
        <begin position="21"/>
        <end position="41"/>
    </location>
</feature>
<evidence type="ECO:0000313" key="4">
    <source>
        <dbReference type="Proteomes" id="UP000218702"/>
    </source>
</evidence>
<accession>A0A1Z4V8P3</accession>
<keyword evidence="4" id="KW-1185">Reference proteome</keyword>
<organism evidence="3 4">
    <name type="scientific">Dolichospermum compactum NIES-806</name>
    <dbReference type="NCBI Taxonomy" id="1973481"/>
    <lineage>
        <taxon>Bacteria</taxon>
        <taxon>Bacillati</taxon>
        <taxon>Cyanobacteriota</taxon>
        <taxon>Cyanophyceae</taxon>
        <taxon>Nostocales</taxon>
        <taxon>Aphanizomenonaceae</taxon>
        <taxon>Dolichospermum</taxon>
        <taxon>Dolichospermum compactum</taxon>
    </lineage>
</organism>
<reference evidence="3 4" key="1">
    <citation type="submission" date="2017-06" db="EMBL/GenBank/DDBJ databases">
        <title>Genome sequencing of cyanobaciteial culture collection at National Institute for Environmental Studies (NIES).</title>
        <authorList>
            <person name="Hirose Y."/>
            <person name="Shimura Y."/>
            <person name="Fujisawa T."/>
            <person name="Nakamura Y."/>
            <person name="Kawachi M."/>
        </authorList>
    </citation>
    <scope>NUCLEOTIDE SEQUENCE [LARGE SCALE GENOMIC DNA]</scope>
    <source>
        <strain evidence="3 4">NIES-806</strain>
    </source>
</reference>
<dbReference type="SUPFAM" id="SSF55486">
    <property type="entry name" value="Metalloproteases ('zincins'), catalytic domain"/>
    <property type="match status" value="1"/>
</dbReference>
<dbReference type="KEGG" id="dcm:NIES806_39840"/>
<dbReference type="Gene3D" id="3.40.390.10">
    <property type="entry name" value="Collagenase (Catalytic Domain)"/>
    <property type="match status" value="1"/>
</dbReference>
<proteinExistence type="predicted"/>
<dbReference type="SMART" id="SM00235">
    <property type="entry name" value="ZnMc"/>
    <property type="match status" value="1"/>
</dbReference>
<protein>
    <submittedName>
        <fullName evidence="3">Metallopeptidase</fullName>
    </submittedName>
</protein>
<evidence type="ECO:0000313" key="3">
    <source>
        <dbReference type="EMBL" id="BAZ87753.1"/>
    </source>
</evidence>
<dbReference type="CDD" id="cd04279">
    <property type="entry name" value="ZnMc_MMP_like_1"/>
    <property type="match status" value="1"/>
</dbReference>
<gene>
    <name evidence="3" type="ORF">NIES806_39840</name>
</gene>
<dbReference type="InterPro" id="IPR006026">
    <property type="entry name" value="Peptidase_Metallo"/>
</dbReference>
<dbReference type="GO" id="GO:0006508">
    <property type="term" value="P:proteolysis"/>
    <property type="evidence" value="ECO:0007669"/>
    <property type="project" value="InterPro"/>
</dbReference>
<dbReference type="RefSeq" id="WP_096669942.1">
    <property type="nucleotide sequence ID" value="NZ_AP018316.1"/>
</dbReference>
<dbReference type="OrthoDB" id="9786975at2"/>
<keyword evidence="1" id="KW-1133">Transmembrane helix</keyword>
<dbReference type="InterPro" id="IPR024079">
    <property type="entry name" value="MetalloPept_cat_dom_sf"/>
</dbReference>
<name>A0A1Z4V8P3_9CYAN</name>
<sequence>MGKITQNHNFWRRLIVRFRSLQAAVLTLAISTGLLVVLTNFQVNAVSREQGIGNREQERNFQLLTSLPILPKSYPLPPTLAQWQDKTNSGDYFDQIKSTKVGYLIWSHFPVKVKIETPTDINEKQSQVWVNSVSQAVQEWSIYLPLQIVEKSAIADITIFRKAPPLQREPNGKILRARSALTSYDLYAENNILSHRFTILLSPSQTGEYVLSAARHELGHALGIWGHSLLETDTMYFSQVRKPPLISVRDVNTLKKVYEQSTSLGQN</sequence>
<feature type="domain" description="Peptidase metallopeptidase" evidence="2">
    <location>
        <begin position="102"/>
        <end position="260"/>
    </location>
</feature>
<dbReference type="GO" id="GO:0008270">
    <property type="term" value="F:zinc ion binding"/>
    <property type="evidence" value="ECO:0007669"/>
    <property type="project" value="InterPro"/>
</dbReference>
<evidence type="ECO:0000256" key="1">
    <source>
        <dbReference type="SAM" id="Phobius"/>
    </source>
</evidence>
<keyword evidence="1" id="KW-0812">Transmembrane</keyword>
<evidence type="ECO:0000259" key="2">
    <source>
        <dbReference type="SMART" id="SM00235"/>
    </source>
</evidence>
<keyword evidence="1" id="KW-0472">Membrane</keyword>
<dbReference type="GO" id="GO:0008237">
    <property type="term" value="F:metallopeptidase activity"/>
    <property type="evidence" value="ECO:0007669"/>
    <property type="project" value="InterPro"/>
</dbReference>
<dbReference type="EMBL" id="AP018316">
    <property type="protein sequence ID" value="BAZ87753.1"/>
    <property type="molecule type" value="Genomic_DNA"/>
</dbReference>
<dbReference type="AlphaFoldDB" id="A0A1Z4V8P3"/>
<dbReference type="Proteomes" id="UP000218702">
    <property type="component" value="Chromosome"/>
</dbReference>